<protein>
    <submittedName>
        <fullName evidence="4">Transglutaminase domain-containing protein</fullName>
    </submittedName>
</protein>
<dbReference type="InterPro" id="IPR002931">
    <property type="entry name" value="Transglutaminase-like"/>
</dbReference>
<keyword evidence="1" id="KW-1133">Transmembrane helix</keyword>
<accession>A0A523TIY4</accession>
<evidence type="ECO:0000256" key="1">
    <source>
        <dbReference type="SAM" id="Phobius"/>
    </source>
</evidence>
<keyword evidence="1" id="KW-0472">Membrane</keyword>
<proteinExistence type="predicted"/>
<feature type="transmembrane region" description="Helical" evidence="1">
    <location>
        <begin position="249"/>
        <end position="271"/>
    </location>
</feature>
<dbReference type="Pfam" id="PF01841">
    <property type="entry name" value="Transglut_core"/>
    <property type="match status" value="1"/>
</dbReference>
<feature type="chain" id="PRO_5021807575" evidence="2">
    <location>
        <begin position="22"/>
        <end position="275"/>
    </location>
</feature>
<evidence type="ECO:0000313" key="4">
    <source>
        <dbReference type="EMBL" id="TET30278.1"/>
    </source>
</evidence>
<dbReference type="EMBL" id="SOJT01000041">
    <property type="protein sequence ID" value="TET30278.1"/>
    <property type="molecule type" value="Genomic_DNA"/>
</dbReference>
<evidence type="ECO:0000259" key="3">
    <source>
        <dbReference type="Pfam" id="PF01841"/>
    </source>
</evidence>
<dbReference type="SUPFAM" id="SSF54001">
    <property type="entry name" value="Cysteine proteinases"/>
    <property type="match status" value="1"/>
</dbReference>
<dbReference type="Gene3D" id="3.10.620.30">
    <property type="match status" value="1"/>
</dbReference>
<gene>
    <name evidence="4" type="ORF">E3J68_00800</name>
</gene>
<dbReference type="AlphaFoldDB" id="A0A523TIY4"/>
<comment type="caution">
    <text evidence="4">The sequence shown here is derived from an EMBL/GenBank/DDBJ whole genome shotgun (WGS) entry which is preliminary data.</text>
</comment>
<feature type="signal peptide" evidence="2">
    <location>
        <begin position="1"/>
        <end position="21"/>
    </location>
</feature>
<organism evidence="4 5">
    <name type="scientific">Aerophobetes bacterium</name>
    <dbReference type="NCBI Taxonomy" id="2030807"/>
    <lineage>
        <taxon>Bacteria</taxon>
        <taxon>Candidatus Aerophobota</taxon>
    </lineage>
</organism>
<dbReference type="Proteomes" id="UP000316517">
    <property type="component" value="Unassembled WGS sequence"/>
</dbReference>
<feature type="domain" description="Transglutaminase-like" evidence="3">
    <location>
        <begin position="78"/>
        <end position="205"/>
    </location>
</feature>
<dbReference type="InterPro" id="IPR038765">
    <property type="entry name" value="Papain-like_cys_pep_sf"/>
</dbReference>
<name>A0A523TIY4_UNCAE</name>
<evidence type="ECO:0000313" key="5">
    <source>
        <dbReference type="Proteomes" id="UP000316517"/>
    </source>
</evidence>
<evidence type="ECO:0000256" key="2">
    <source>
        <dbReference type="SAM" id="SignalP"/>
    </source>
</evidence>
<reference evidence="4 5" key="1">
    <citation type="submission" date="2019-03" db="EMBL/GenBank/DDBJ databases">
        <title>Metabolic potential of uncultured bacteria and archaea associated with petroleum seepage in deep-sea sediments.</title>
        <authorList>
            <person name="Dong X."/>
            <person name="Hubert C."/>
        </authorList>
    </citation>
    <scope>NUCLEOTIDE SEQUENCE [LARGE SCALE GENOMIC DNA]</scope>
    <source>
        <strain evidence="4">E44_bin3</strain>
    </source>
</reference>
<keyword evidence="2" id="KW-0732">Signal</keyword>
<keyword evidence="1" id="KW-0812">Transmembrane</keyword>
<sequence length="275" mass="31687">MKNKLGLLGLFCLIFCAISSAAVCQPFYKSRAEIYDSWHICRTRPQGIDGYFQLSEDKFHPLIVFESLGRNADIAYKLGEEFRARYPDSYQRAEAIYNFVRDRVRYTHDRDQFGYAEFAQNADELVQEINKGEARGDCEDYAVLLTTMFKAAGYRTAIVLIPGHAAALVFLPGYPKARTFLTFSQESGWIWAEATGRRNPLGWVPQKALQGQAIAFEIGRAEELVRKPFPKGEITEIQRKRRIISISPFFFIIFIMWIIPMISRIFLVSFLRRGH</sequence>